<name>A0A4Z0HSC6_MYCPR</name>
<dbReference type="EMBL" id="RWKA01000004">
    <property type="protein sequence ID" value="TGB44084.1"/>
    <property type="molecule type" value="Genomic_DNA"/>
</dbReference>
<feature type="region of interest" description="Disordered" evidence="1">
    <location>
        <begin position="115"/>
        <end position="140"/>
    </location>
</feature>
<feature type="domain" description="CDGP" evidence="3">
    <location>
        <begin position="36"/>
        <end position="125"/>
    </location>
</feature>
<feature type="chain" id="PRO_5038967992" description="CDGP domain-containing protein" evidence="2">
    <location>
        <begin position="27"/>
        <end position="140"/>
    </location>
</feature>
<protein>
    <recommendedName>
        <fullName evidence="3">CDGP domain-containing protein</fullName>
    </recommendedName>
</protein>
<gene>
    <name evidence="4" type="ORF">EJD98_09420</name>
</gene>
<organism evidence="4 5">
    <name type="scientific">Mycolicibacterium peregrinum</name>
    <name type="common">Mycobacterium peregrinum</name>
    <dbReference type="NCBI Taxonomy" id="43304"/>
    <lineage>
        <taxon>Bacteria</taxon>
        <taxon>Bacillati</taxon>
        <taxon>Actinomycetota</taxon>
        <taxon>Actinomycetes</taxon>
        <taxon>Mycobacteriales</taxon>
        <taxon>Mycobacteriaceae</taxon>
        <taxon>Mycolicibacterium</taxon>
    </lineage>
</organism>
<keyword evidence="2" id="KW-0732">Signal</keyword>
<reference evidence="4 5" key="1">
    <citation type="submission" date="2018-12" db="EMBL/GenBank/DDBJ databases">
        <title>Draft genome sequences of Mycolicibacterium peregrinum isolated from a pig with lymphadenitis and from soil on the same Japanese pig farm.</title>
        <authorList>
            <person name="Komatsu T."/>
            <person name="Ohya K."/>
            <person name="Sawai K."/>
            <person name="Odoi J.O."/>
            <person name="Otsu K."/>
            <person name="Ota A."/>
            <person name="Ito T."/>
            <person name="Kawai M."/>
            <person name="Maruyama F."/>
        </authorList>
    </citation>
    <scope>NUCLEOTIDE SEQUENCE [LARGE SCALE GENOMIC DNA]</scope>
    <source>
        <strain evidence="4 5">138</strain>
    </source>
</reference>
<proteinExistence type="predicted"/>
<accession>A0A4Z0HSC6</accession>
<dbReference type="RefSeq" id="WP_135359847.1">
    <property type="nucleotide sequence ID" value="NZ_RWJZ01000003.1"/>
</dbReference>
<sequence length="140" mass="15210">MTVSRTGRTLLLLALGMIIGTTTIHAPAAHAEIPPNCENRPWGFLGSQTRQICDQPIRADGYWTRHRVIGVPRHYENPTSSCSNSYFGTNCTYYPGGWVGDRVASDDTYEVRADTVLPDEPGHMPDPAPAPPAPPEAPAP</sequence>
<dbReference type="Pfam" id="PF24238">
    <property type="entry name" value="CDGP"/>
    <property type="match status" value="1"/>
</dbReference>
<evidence type="ECO:0000313" key="4">
    <source>
        <dbReference type="EMBL" id="TGB44084.1"/>
    </source>
</evidence>
<keyword evidence="5" id="KW-1185">Reference proteome</keyword>
<evidence type="ECO:0000256" key="2">
    <source>
        <dbReference type="SAM" id="SignalP"/>
    </source>
</evidence>
<comment type="caution">
    <text evidence="4">The sequence shown here is derived from an EMBL/GenBank/DDBJ whole genome shotgun (WGS) entry which is preliminary data.</text>
</comment>
<evidence type="ECO:0000256" key="1">
    <source>
        <dbReference type="SAM" id="MobiDB-lite"/>
    </source>
</evidence>
<dbReference type="AlphaFoldDB" id="A0A4Z0HSC6"/>
<evidence type="ECO:0000313" key="5">
    <source>
        <dbReference type="Proteomes" id="UP000297792"/>
    </source>
</evidence>
<feature type="compositionally biased region" description="Pro residues" evidence="1">
    <location>
        <begin position="124"/>
        <end position="140"/>
    </location>
</feature>
<dbReference type="Proteomes" id="UP000297792">
    <property type="component" value="Unassembled WGS sequence"/>
</dbReference>
<feature type="signal peptide" evidence="2">
    <location>
        <begin position="1"/>
        <end position="26"/>
    </location>
</feature>
<evidence type="ECO:0000259" key="3">
    <source>
        <dbReference type="Pfam" id="PF24238"/>
    </source>
</evidence>
<dbReference type="InterPro" id="IPR056271">
    <property type="entry name" value="CDGP_dom"/>
</dbReference>